<protein>
    <submittedName>
        <fullName evidence="1">Uncharacterized protein</fullName>
    </submittedName>
</protein>
<organism evidence="1 2">
    <name type="scientific">Solanum bulbocastanum</name>
    <name type="common">Wild potato</name>
    <dbReference type="NCBI Taxonomy" id="147425"/>
    <lineage>
        <taxon>Eukaryota</taxon>
        <taxon>Viridiplantae</taxon>
        <taxon>Streptophyta</taxon>
        <taxon>Embryophyta</taxon>
        <taxon>Tracheophyta</taxon>
        <taxon>Spermatophyta</taxon>
        <taxon>Magnoliopsida</taxon>
        <taxon>eudicotyledons</taxon>
        <taxon>Gunneridae</taxon>
        <taxon>Pentapetalae</taxon>
        <taxon>asterids</taxon>
        <taxon>lamiids</taxon>
        <taxon>Solanales</taxon>
        <taxon>Solanaceae</taxon>
        <taxon>Solanoideae</taxon>
        <taxon>Solaneae</taxon>
        <taxon>Solanum</taxon>
    </lineage>
</organism>
<dbReference type="EMBL" id="JBANQN010000001">
    <property type="protein sequence ID" value="KAK6803023.1"/>
    <property type="molecule type" value="Genomic_DNA"/>
</dbReference>
<reference evidence="1 2" key="1">
    <citation type="submission" date="2024-02" db="EMBL/GenBank/DDBJ databases">
        <title>de novo genome assembly of Solanum bulbocastanum strain 11H21.</title>
        <authorList>
            <person name="Hosaka A.J."/>
        </authorList>
    </citation>
    <scope>NUCLEOTIDE SEQUENCE [LARGE SCALE GENOMIC DNA]</scope>
    <source>
        <tissue evidence="1">Young leaves</tissue>
    </source>
</reference>
<evidence type="ECO:0000313" key="2">
    <source>
        <dbReference type="Proteomes" id="UP001371456"/>
    </source>
</evidence>
<keyword evidence="2" id="KW-1185">Reference proteome</keyword>
<name>A0AAN8YMM2_SOLBU</name>
<dbReference type="AlphaFoldDB" id="A0AAN8YMM2"/>
<gene>
    <name evidence="1" type="ORF">RDI58_000807</name>
</gene>
<dbReference type="Proteomes" id="UP001371456">
    <property type="component" value="Unassembled WGS sequence"/>
</dbReference>
<accession>A0AAN8YMM2</accession>
<sequence>MVDKNIENEIGLNFAWLSVEMEMDGQLPGTIFFRMKEHCHASFPEAVEESLPVAGDIHAKNSLPFHALNNRLWSDLFPTMVS</sequence>
<proteinExistence type="predicted"/>
<evidence type="ECO:0000313" key="1">
    <source>
        <dbReference type="EMBL" id="KAK6803023.1"/>
    </source>
</evidence>
<comment type="caution">
    <text evidence="1">The sequence shown here is derived from an EMBL/GenBank/DDBJ whole genome shotgun (WGS) entry which is preliminary data.</text>
</comment>